<dbReference type="Pfam" id="PF26018">
    <property type="entry name" value="BSH_RND_rel"/>
    <property type="match status" value="1"/>
</dbReference>
<dbReference type="Proteomes" id="UP000660047">
    <property type="component" value="Unassembled WGS sequence"/>
</dbReference>
<reference evidence="3" key="1">
    <citation type="submission" date="2020-06" db="EMBL/GenBank/DDBJ databases">
        <title>Characterization of fructooligosaccharide metabolism and fructooligosaccharide-degrading enzymes in human commensal butyrate producers.</title>
        <authorList>
            <person name="Tanno H."/>
            <person name="Fujii T."/>
            <person name="Hirano K."/>
            <person name="Maeno S."/>
            <person name="Tonozuka T."/>
            <person name="Sakamoto M."/>
            <person name="Ohkuma M."/>
            <person name="Tochio T."/>
            <person name="Endo A."/>
        </authorList>
    </citation>
    <scope>NUCLEOTIDE SEQUENCE</scope>
    <source>
        <strain evidence="3">JCM 31265</strain>
    </source>
</reference>
<dbReference type="AlphaFoldDB" id="A0AAI9NXE8"/>
<evidence type="ECO:0000313" key="3">
    <source>
        <dbReference type="EMBL" id="GFO93121.1"/>
    </source>
</evidence>
<gene>
    <name evidence="3" type="ORF">COEU31_01670</name>
</gene>
<keyword evidence="1" id="KW-1133">Transmembrane helix</keyword>
<name>A0AAI9NXE8_9FIRM</name>
<dbReference type="RefSeq" id="WP_156327897.1">
    <property type="nucleotide sequence ID" value="NZ_BLYL01000001.1"/>
</dbReference>
<dbReference type="EMBL" id="BLYL01000001">
    <property type="protein sequence ID" value="GFO93121.1"/>
    <property type="molecule type" value="Genomic_DNA"/>
</dbReference>
<comment type="caution">
    <text evidence="3">The sequence shown here is derived from an EMBL/GenBank/DDBJ whole genome shotgun (WGS) entry which is preliminary data.</text>
</comment>
<feature type="transmembrane region" description="Helical" evidence="1">
    <location>
        <begin position="21"/>
        <end position="43"/>
    </location>
</feature>
<dbReference type="InterPro" id="IPR058709">
    <property type="entry name" value="BSH_RND-rel"/>
</dbReference>
<protein>
    <recommendedName>
        <fullName evidence="2">RND related barrel-sandwich hybrid domain-containing protein</fullName>
    </recommendedName>
</protein>
<evidence type="ECO:0000313" key="4">
    <source>
        <dbReference type="Proteomes" id="UP000660047"/>
    </source>
</evidence>
<organism evidence="3 4">
    <name type="scientific">Coprococcus eutactus</name>
    <dbReference type="NCBI Taxonomy" id="33043"/>
    <lineage>
        <taxon>Bacteria</taxon>
        <taxon>Bacillati</taxon>
        <taxon>Bacillota</taxon>
        <taxon>Clostridia</taxon>
        <taxon>Lachnospirales</taxon>
        <taxon>Lachnospiraceae</taxon>
        <taxon>Coprococcus</taxon>
    </lineage>
</organism>
<keyword evidence="1" id="KW-0812">Transmembrane</keyword>
<keyword evidence="1" id="KW-0472">Membrane</keyword>
<sequence>MATIKRKKQKTKIELPKLKMPGFGTFLFALVFIYILIRVVAYVNDSDPIIFTVEQSTYDTDFTATGLAVRSETVITASATGTPCYYIRDGEKVSKGANIYAIDSSGSMQAAMSDMQENGSALLTSADYTSLNNQIKMFKNGFSASNFGNVYNFKTSIDNKLLELYEELALEQVSNGSSSFSLDAQKAPFSGLVTYYQDGYESVDVKNLTPELFDKTVYTKQSLKSDGQVSAGSAVCKLISDEEWNIAISLSKDEFEKVTQNEYASFTINNSSRKIRSTYDKIEKDGHYYIVVSFNKYIAQYVNERFLDINFMFEESSGLKIPASSVITKDVYMIPVDYLTGGSGDSDLTHFNQVTYGNSGSTSIKQISPIIYFTDKRFCYVDPSSIDSDAVLQKNNSKETFSVATAAKYTMDGVLCVSRGTAEFRRIEVIVSGDDYSIIKPDLSYGISRYDRILLDGHSMKEGELIYQ</sequence>
<feature type="domain" description="RND related barrel-sandwich hybrid" evidence="2">
    <location>
        <begin position="72"/>
        <end position="239"/>
    </location>
</feature>
<evidence type="ECO:0000256" key="1">
    <source>
        <dbReference type="SAM" id="Phobius"/>
    </source>
</evidence>
<proteinExistence type="predicted"/>
<evidence type="ECO:0000259" key="2">
    <source>
        <dbReference type="Pfam" id="PF26018"/>
    </source>
</evidence>
<accession>A0AAI9NXE8</accession>